<proteinExistence type="predicted"/>
<protein>
    <submittedName>
        <fullName evidence="1">Uncharacterized protein</fullName>
    </submittedName>
</protein>
<accession>A0A0F9DYD0</accession>
<gene>
    <name evidence="1" type="ORF">LCGC14_2141100</name>
</gene>
<comment type="caution">
    <text evidence="1">The sequence shown here is derived from an EMBL/GenBank/DDBJ whole genome shotgun (WGS) entry which is preliminary data.</text>
</comment>
<organism evidence="1">
    <name type="scientific">marine sediment metagenome</name>
    <dbReference type="NCBI Taxonomy" id="412755"/>
    <lineage>
        <taxon>unclassified sequences</taxon>
        <taxon>metagenomes</taxon>
        <taxon>ecological metagenomes</taxon>
    </lineage>
</organism>
<feature type="non-terminal residue" evidence="1">
    <location>
        <position position="1"/>
    </location>
</feature>
<evidence type="ECO:0000313" key="1">
    <source>
        <dbReference type="EMBL" id="KKL66828.1"/>
    </source>
</evidence>
<reference evidence="1" key="1">
    <citation type="journal article" date="2015" name="Nature">
        <title>Complex archaea that bridge the gap between prokaryotes and eukaryotes.</title>
        <authorList>
            <person name="Spang A."/>
            <person name="Saw J.H."/>
            <person name="Jorgensen S.L."/>
            <person name="Zaremba-Niedzwiedzka K."/>
            <person name="Martijn J."/>
            <person name="Lind A.E."/>
            <person name="van Eijk R."/>
            <person name="Schleper C."/>
            <person name="Guy L."/>
            <person name="Ettema T.J."/>
        </authorList>
    </citation>
    <scope>NUCLEOTIDE SEQUENCE</scope>
</reference>
<sequence length="447" mass="47451">TDAVRGFTQIAVCSGKPTGIPADIPGQIPMIIDGLTGDVYVYALDKWISMSDANIVGPLTAFGEVLTGQLHPVFQGSFEYTVDNTRVTTNAGTNGGTVTQANAMAVLGTSITTASVAMLTSRVRAKYRSGLGGLMKFTALFTSPVADTDQYIGMADEVGSSEAFENGFMIGYDGLTFGVHRFQNDVKVTIAQVDFDDPLDGTGPSGVLLDQTKINVYSIQFQYLGAGAINFFIENSETGKLVQFHTLKYANLNVVPSVFNPNFQFCILVDNKATISDMIIKSSSYAYFIEGKTDRIQVQQPQFSSGEQTAAGVSGETALLTIRVKASYAGKNNFLEAIMLFASVSVEASSVNNLGNARLVLNTTLGGVPSYSDINTSDSIMELDVAGTTVTGGTELFSGVLAGKNDGVGTNLTDFEFLLEPGDTLTLAVSSVNSATFKGSLLWKELF</sequence>
<dbReference type="AlphaFoldDB" id="A0A0F9DYD0"/>
<name>A0A0F9DYD0_9ZZZZ</name>
<dbReference type="EMBL" id="LAZR01027078">
    <property type="protein sequence ID" value="KKL66828.1"/>
    <property type="molecule type" value="Genomic_DNA"/>
</dbReference>